<dbReference type="SUPFAM" id="SSF54106">
    <property type="entry name" value="LysM domain"/>
    <property type="match status" value="1"/>
</dbReference>
<sequence>MSLFDFASNLGKKLFGSDEDPAEEIQKHIESDNPGVDGLKVTVADGIATVSGSAKDQAAYEKAILMAGNVQGIQEVKADALHLEDKTAANVEYYTIESGDSLWAIAQKHLGNGNDYTKIFEANKEVIKDPDLIYPGQKIRIPLEK</sequence>
<dbReference type="EMBL" id="AP014546">
    <property type="protein sequence ID" value="BBB30238.1"/>
    <property type="molecule type" value="Genomic_DNA"/>
</dbReference>
<protein>
    <submittedName>
        <fullName evidence="3">Peptidoglycan-binding protein LysM</fullName>
    </submittedName>
</protein>
<gene>
    <name evidence="3" type="ORF">NEJAP_2292</name>
</gene>
<dbReference type="NCBIfam" id="NF008399">
    <property type="entry name" value="PRK11198.1"/>
    <property type="match status" value="1"/>
</dbReference>
<dbReference type="InterPro" id="IPR018392">
    <property type="entry name" value="LysM"/>
</dbReference>
<dbReference type="Proteomes" id="UP000595332">
    <property type="component" value="Chromosome"/>
</dbReference>
<evidence type="ECO:0000259" key="1">
    <source>
        <dbReference type="PROSITE" id="PS50914"/>
    </source>
</evidence>
<accession>A0A7R6PVB6</accession>
<dbReference type="PROSITE" id="PS51782">
    <property type="entry name" value="LYSM"/>
    <property type="match status" value="1"/>
</dbReference>
<dbReference type="InterPro" id="IPR036779">
    <property type="entry name" value="LysM_dom_sf"/>
</dbReference>
<dbReference type="InterPro" id="IPR007055">
    <property type="entry name" value="BON_dom"/>
</dbReference>
<dbReference type="CDD" id="cd00118">
    <property type="entry name" value="LysM"/>
    <property type="match status" value="1"/>
</dbReference>
<dbReference type="PANTHER" id="PTHR34700:SF8">
    <property type="entry name" value="POTASSIUM BINDING PROTEIN KBP"/>
    <property type="match status" value="1"/>
</dbReference>
<feature type="domain" description="BON" evidence="1">
    <location>
        <begin position="17"/>
        <end position="85"/>
    </location>
</feature>
<feature type="domain" description="LysM" evidence="2">
    <location>
        <begin position="92"/>
        <end position="141"/>
    </location>
</feature>
<evidence type="ECO:0000313" key="4">
    <source>
        <dbReference type="Proteomes" id="UP000595332"/>
    </source>
</evidence>
<reference evidence="3 4" key="1">
    <citation type="journal article" date="2008" name="Int. J. Syst. Evol. Microbiol.">
        <title>Neptunomonas japonica sp. nov., an Osedax japonicus symbiont-like bacterium isolated from sediment adjacent to sperm whale carcasses off Kagoshima, Japan.</title>
        <authorList>
            <person name="Miyazaki M."/>
            <person name="Nogi Y."/>
            <person name="Fujiwara Y."/>
            <person name="Kawato M."/>
            <person name="Kubokawa K."/>
            <person name="Horikoshi K."/>
        </authorList>
    </citation>
    <scope>NUCLEOTIDE SEQUENCE [LARGE SCALE GENOMIC DNA]</scope>
    <source>
        <strain evidence="3 4">JAMM 1380</strain>
    </source>
</reference>
<dbReference type="SMART" id="SM00257">
    <property type="entry name" value="LysM"/>
    <property type="match status" value="1"/>
</dbReference>
<dbReference type="KEGG" id="njp:NEJAP_2292"/>
<evidence type="ECO:0000259" key="2">
    <source>
        <dbReference type="PROSITE" id="PS51782"/>
    </source>
</evidence>
<dbReference type="PROSITE" id="PS50914">
    <property type="entry name" value="BON"/>
    <property type="match status" value="1"/>
</dbReference>
<dbReference type="AlphaFoldDB" id="A0A7R6PVB6"/>
<dbReference type="RefSeq" id="WP_201347440.1">
    <property type="nucleotide sequence ID" value="NZ_AP014546.1"/>
</dbReference>
<dbReference type="PANTHER" id="PTHR34700">
    <property type="entry name" value="POTASSIUM BINDING PROTEIN KBP"/>
    <property type="match status" value="1"/>
</dbReference>
<keyword evidence="4" id="KW-1185">Reference proteome</keyword>
<dbReference type="Pfam" id="PF04972">
    <property type="entry name" value="BON"/>
    <property type="match status" value="1"/>
</dbReference>
<name>A0A7R6PVB6_9GAMM</name>
<dbReference type="InterPro" id="IPR052196">
    <property type="entry name" value="Bact_Kbp"/>
</dbReference>
<organism evidence="3 4">
    <name type="scientific">Neptunomonas japonica JAMM 1380</name>
    <dbReference type="NCBI Taxonomy" id="1441457"/>
    <lineage>
        <taxon>Bacteria</taxon>
        <taxon>Pseudomonadati</taxon>
        <taxon>Pseudomonadota</taxon>
        <taxon>Gammaproteobacteria</taxon>
        <taxon>Oceanospirillales</taxon>
        <taxon>Oceanospirillaceae</taxon>
        <taxon>Neptunomonas</taxon>
    </lineage>
</organism>
<dbReference type="Gene3D" id="3.10.350.10">
    <property type="entry name" value="LysM domain"/>
    <property type="match status" value="1"/>
</dbReference>
<dbReference type="Pfam" id="PF01476">
    <property type="entry name" value="LysM"/>
    <property type="match status" value="1"/>
</dbReference>
<proteinExistence type="predicted"/>
<evidence type="ECO:0000313" key="3">
    <source>
        <dbReference type="EMBL" id="BBB30238.1"/>
    </source>
</evidence>